<sequence length="127" mass="14036">MDGNQAYSIAPWLTVRNAEQAVRFYIFAFGAEEVYRLEDPEGSGVSRLSIHGAEFWVSGDSSFNPESPGNGTIRMILTVPDPDAVFGQALTAGASEIYPVEESHGWRVGRLADPFGYHWEIGRLLEE</sequence>
<dbReference type="RefSeq" id="WP_136775773.1">
    <property type="nucleotide sequence ID" value="NZ_SUPK01000001.1"/>
</dbReference>
<proteinExistence type="predicted"/>
<dbReference type="Gene3D" id="3.10.180.10">
    <property type="entry name" value="2,3-Dihydroxybiphenyl 1,2-Dioxygenase, domain 1"/>
    <property type="match status" value="1"/>
</dbReference>
<dbReference type="InterPro" id="IPR041581">
    <property type="entry name" value="Glyoxalase_6"/>
</dbReference>
<dbReference type="PANTHER" id="PTHR34109:SF1">
    <property type="entry name" value="VOC DOMAIN-CONTAINING PROTEIN"/>
    <property type="match status" value="1"/>
</dbReference>
<gene>
    <name evidence="2" type="ORF">E5161_01250</name>
</gene>
<dbReference type="OrthoDB" id="9795306at2"/>
<name>A0A4U0FGD3_9BACL</name>
<dbReference type="Proteomes" id="UP000309673">
    <property type="component" value="Unassembled WGS sequence"/>
</dbReference>
<evidence type="ECO:0000313" key="3">
    <source>
        <dbReference type="Proteomes" id="UP000309673"/>
    </source>
</evidence>
<accession>A0A4U0FGD3</accession>
<reference evidence="2 3" key="1">
    <citation type="submission" date="2019-04" db="EMBL/GenBank/DDBJ databases">
        <title>Cohnella sp. nov., isolated from soil.</title>
        <authorList>
            <person name="Kim W."/>
        </authorList>
    </citation>
    <scope>NUCLEOTIDE SEQUENCE [LARGE SCALE GENOMIC DNA]</scope>
    <source>
        <strain evidence="2 3">CAU 1483</strain>
    </source>
</reference>
<feature type="domain" description="VOC" evidence="1">
    <location>
        <begin position="5"/>
        <end position="124"/>
    </location>
</feature>
<dbReference type="PROSITE" id="PS51819">
    <property type="entry name" value="VOC"/>
    <property type="match status" value="1"/>
</dbReference>
<organism evidence="2 3">
    <name type="scientific">Cohnella pontilimi</name>
    <dbReference type="NCBI Taxonomy" id="2564100"/>
    <lineage>
        <taxon>Bacteria</taxon>
        <taxon>Bacillati</taxon>
        <taxon>Bacillota</taxon>
        <taxon>Bacilli</taxon>
        <taxon>Bacillales</taxon>
        <taxon>Paenibacillaceae</taxon>
        <taxon>Cohnella</taxon>
    </lineage>
</organism>
<dbReference type="PANTHER" id="PTHR34109">
    <property type="entry name" value="BNAUNNG04460D PROTEIN-RELATED"/>
    <property type="match status" value="1"/>
</dbReference>
<comment type="caution">
    <text evidence="2">The sequence shown here is derived from an EMBL/GenBank/DDBJ whole genome shotgun (WGS) entry which is preliminary data.</text>
</comment>
<protein>
    <submittedName>
        <fullName evidence="2">VOC family protein</fullName>
    </submittedName>
</protein>
<keyword evidence="3" id="KW-1185">Reference proteome</keyword>
<dbReference type="Pfam" id="PF18029">
    <property type="entry name" value="Glyoxalase_6"/>
    <property type="match status" value="1"/>
</dbReference>
<evidence type="ECO:0000313" key="2">
    <source>
        <dbReference type="EMBL" id="TJY44053.1"/>
    </source>
</evidence>
<dbReference type="SUPFAM" id="SSF54593">
    <property type="entry name" value="Glyoxalase/Bleomycin resistance protein/Dihydroxybiphenyl dioxygenase"/>
    <property type="match status" value="1"/>
</dbReference>
<dbReference type="EMBL" id="SUPK01000001">
    <property type="protein sequence ID" value="TJY44053.1"/>
    <property type="molecule type" value="Genomic_DNA"/>
</dbReference>
<dbReference type="AlphaFoldDB" id="A0A4U0FGD3"/>
<evidence type="ECO:0000259" key="1">
    <source>
        <dbReference type="PROSITE" id="PS51819"/>
    </source>
</evidence>
<dbReference type="InterPro" id="IPR029068">
    <property type="entry name" value="Glyas_Bleomycin-R_OHBP_Dase"/>
</dbReference>
<dbReference type="InterPro" id="IPR037523">
    <property type="entry name" value="VOC_core"/>
</dbReference>